<reference evidence="1 2" key="1">
    <citation type="journal article" date="2014" name="Agronomy (Basel)">
        <title>A Draft Genome Sequence for Ensete ventricosum, the Drought-Tolerant Tree Against Hunger.</title>
        <authorList>
            <person name="Harrison J."/>
            <person name="Moore K.A."/>
            <person name="Paszkiewicz K."/>
            <person name="Jones T."/>
            <person name="Grant M."/>
            <person name="Ambacheew D."/>
            <person name="Muzemil S."/>
            <person name="Studholme D.J."/>
        </authorList>
    </citation>
    <scope>NUCLEOTIDE SEQUENCE [LARGE SCALE GENOMIC DNA]</scope>
</reference>
<comment type="caution">
    <text evidence="1">The sequence shown here is derived from an EMBL/GenBank/DDBJ whole genome shotgun (WGS) entry which is preliminary data.</text>
</comment>
<accession>A0A426ZW27</accession>
<dbReference type="AlphaFoldDB" id="A0A426ZW27"/>
<evidence type="ECO:0000313" key="1">
    <source>
        <dbReference type="EMBL" id="RRT68177.1"/>
    </source>
</evidence>
<organism evidence="1 2">
    <name type="scientific">Ensete ventricosum</name>
    <name type="common">Abyssinian banana</name>
    <name type="synonym">Musa ensete</name>
    <dbReference type="NCBI Taxonomy" id="4639"/>
    <lineage>
        <taxon>Eukaryota</taxon>
        <taxon>Viridiplantae</taxon>
        <taxon>Streptophyta</taxon>
        <taxon>Embryophyta</taxon>
        <taxon>Tracheophyta</taxon>
        <taxon>Spermatophyta</taxon>
        <taxon>Magnoliopsida</taxon>
        <taxon>Liliopsida</taxon>
        <taxon>Zingiberales</taxon>
        <taxon>Musaceae</taxon>
        <taxon>Ensete</taxon>
    </lineage>
</organism>
<protein>
    <submittedName>
        <fullName evidence="1">Uncharacterized protein</fullName>
    </submittedName>
</protein>
<dbReference type="EMBL" id="AMZH03004773">
    <property type="protein sequence ID" value="RRT68177.1"/>
    <property type="molecule type" value="Genomic_DNA"/>
</dbReference>
<name>A0A426ZW27_ENSVE</name>
<gene>
    <name evidence="1" type="ORF">B296_00037761</name>
</gene>
<sequence length="213" mass="23054">MGYLMPWPRCQHDLVQSECARPPTLLRAHQRRIAADPVAGSSGTPSEMWRTIVLYSQNDCPFRPADHVLHKRLSHSTTWPACTGSTQLGLELREVGGGDWICNVVAPGVVGSAVIEVVVRTDTSGLTGRDDVVAHVVLKLPGRPPTWTSGRRGRARLTSPIFALSFSPTPQGKAPRRRSKRGSGEGFYRCGSSVLPGVGVGWLNWSQIGAKPV</sequence>
<evidence type="ECO:0000313" key="2">
    <source>
        <dbReference type="Proteomes" id="UP000287651"/>
    </source>
</evidence>
<dbReference type="Proteomes" id="UP000287651">
    <property type="component" value="Unassembled WGS sequence"/>
</dbReference>
<proteinExistence type="predicted"/>